<keyword evidence="3" id="KW-1185">Reference proteome</keyword>
<dbReference type="EMBL" id="JAVFWL010000006">
    <property type="protein sequence ID" value="KAK6766203.1"/>
    <property type="molecule type" value="Genomic_DNA"/>
</dbReference>
<evidence type="ECO:0000313" key="3">
    <source>
        <dbReference type="Proteomes" id="UP001303046"/>
    </source>
</evidence>
<protein>
    <submittedName>
        <fullName evidence="2">Uncharacterized protein</fullName>
    </submittedName>
</protein>
<feature type="compositionally biased region" description="Basic and acidic residues" evidence="1">
    <location>
        <begin position="1"/>
        <end position="23"/>
    </location>
</feature>
<comment type="caution">
    <text evidence="2">The sequence shown here is derived from an EMBL/GenBank/DDBJ whole genome shotgun (WGS) entry which is preliminary data.</text>
</comment>
<feature type="region of interest" description="Disordered" evidence="1">
    <location>
        <begin position="1"/>
        <end position="48"/>
    </location>
</feature>
<reference evidence="2 3" key="1">
    <citation type="submission" date="2023-08" db="EMBL/GenBank/DDBJ databases">
        <title>A Necator americanus chromosomal reference genome.</title>
        <authorList>
            <person name="Ilik V."/>
            <person name="Petrzelkova K.J."/>
            <person name="Pardy F."/>
            <person name="Fuh T."/>
            <person name="Niatou-Singa F.S."/>
            <person name="Gouil Q."/>
            <person name="Baker L."/>
            <person name="Ritchie M.E."/>
            <person name="Jex A.R."/>
            <person name="Gazzola D."/>
            <person name="Li H."/>
            <person name="Toshio Fujiwara R."/>
            <person name="Zhan B."/>
            <person name="Aroian R.V."/>
            <person name="Pafco B."/>
            <person name="Schwarz E.M."/>
        </authorList>
    </citation>
    <scope>NUCLEOTIDE SEQUENCE [LARGE SCALE GENOMIC DNA]</scope>
    <source>
        <strain evidence="2 3">Aroian</strain>
        <tissue evidence="2">Whole animal</tissue>
    </source>
</reference>
<gene>
    <name evidence="2" type="primary">Necator_chrX.g26020</name>
    <name evidence="2" type="ORF">RB195_025854</name>
</gene>
<evidence type="ECO:0000313" key="2">
    <source>
        <dbReference type="EMBL" id="KAK6766203.1"/>
    </source>
</evidence>
<proteinExistence type="predicted"/>
<sequence length="112" mass="12437">MTQCGHDQRDERVEEERGADECLPRAQQTPPRYGARGGAKSATRPQNRGLPLLLPSLLPTCAGAGCLDGWLAGRPTGYRRYQFGLWIANTQQQTPASLHQLDDFRSESPQMK</sequence>
<dbReference type="Proteomes" id="UP001303046">
    <property type="component" value="Unassembled WGS sequence"/>
</dbReference>
<organism evidence="2 3">
    <name type="scientific">Necator americanus</name>
    <name type="common">Human hookworm</name>
    <dbReference type="NCBI Taxonomy" id="51031"/>
    <lineage>
        <taxon>Eukaryota</taxon>
        <taxon>Metazoa</taxon>
        <taxon>Ecdysozoa</taxon>
        <taxon>Nematoda</taxon>
        <taxon>Chromadorea</taxon>
        <taxon>Rhabditida</taxon>
        <taxon>Rhabditina</taxon>
        <taxon>Rhabditomorpha</taxon>
        <taxon>Strongyloidea</taxon>
        <taxon>Ancylostomatidae</taxon>
        <taxon>Bunostominae</taxon>
        <taxon>Necator</taxon>
    </lineage>
</organism>
<name>A0ABR1EUD7_NECAM</name>
<accession>A0ABR1EUD7</accession>
<evidence type="ECO:0000256" key="1">
    <source>
        <dbReference type="SAM" id="MobiDB-lite"/>
    </source>
</evidence>